<gene>
    <name evidence="2" type="ORF">ACFS6H_15885</name>
</gene>
<feature type="domain" description="DinB-like" evidence="1">
    <location>
        <begin position="15"/>
        <end position="177"/>
    </location>
</feature>
<protein>
    <submittedName>
        <fullName evidence="2">DinB family protein</fullName>
    </submittedName>
</protein>
<keyword evidence="3" id="KW-1185">Reference proteome</keyword>
<dbReference type="InterPro" id="IPR024775">
    <property type="entry name" value="DinB-like"/>
</dbReference>
<evidence type="ECO:0000313" key="2">
    <source>
        <dbReference type="EMBL" id="MFD2921206.1"/>
    </source>
</evidence>
<organism evidence="2 3">
    <name type="scientific">Terrimonas rubra</name>
    <dbReference type="NCBI Taxonomy" id="1035890"/>
    <lineage>
        <taxon>Bacteria</taxon>
        <taxon>Pseudomonadati</taxon>
        <taxon>Bacteroidota</taxon>
        <taxon>Chitinophagia</taxon>
        <taxon>Chitinophagales</taxon>
        <taxon>Chitinophagaceae</taxon>
        <taxon>Terrimonas</taxon>
    </lineage>
</organism>
<sequence length="188" mass="21720">MIHNSSFILPHLEKLTQHKTTAAEAFAALTPEQLNWKVRPEQWSIAQCLDHLVVSDVLYFPLFKKITAGEHQMTRWEKWNPLNFFIGKMLVTGMQEQPRKKFRSPALFLPQSTPIDAGIYERYDKHLDSLMDYIANCQPVNLDAVKITSPASSFITFSLRHAIQLLVQHQGRHINQALRLKKQRSFPG</sequence>
<proteinExistence type="predicted"/>
<dbReference type="SUPFAM" id="SSF109854">
    <property type="entry name" value="DinB/YfiT-like putative metalloenzymes"/>
    <property type="match status" value="1"/>
</dbReference>
<name>A0ABW6A8D9_9BACT</name>
<dbReference type="EMBL" id="JBHUOZ010000003">
    <property type="protein sequence ID" value="MFD2921206.1"/>
    <property type="molecule type" value="Genomic_DNA"/>
</dbReference>
<dbReference type="InterPro" id="IPR034660">
    <property type="entry name" value="DinB/YfiT-like"/>
</dbReference>
<dbReference type="Proteomes" id="UP001597511">
    <property type="component" value="Unassembled WGS sequence"/>
</dbReference>
<reference evidence="3" key="1">
    <citation type="journal article" date="2019" name="Int. J. Syst. Evol. Microbiol.">
        <title>The Global Catalogue of Microorganisms (GCM) 10K type strain sequencing project: providing services to taxonomists for standard genome sequencing and annotation.</title>
        <authorList>
            <consortium name="The Broad Institute Genomics Platform"/>
            <consortium name="The Broad Institute Genome Sequencing Center for Infectious Disease"/>
            <person name="Wu L."/>
            <person name="Ma J."/>
        </authorList>
    </citation>
    <scope>NUCLEOTIDE SEQUENCE [LARGE SCALE GENOMIC DNA]</scope>
    <source>
        <strain evidence="3">KCTC 23299</strain>
    </source>
</reference>
<evidence type="ECO:0000313" key="3">
    <source>
        <dbReference type="Proteomes" id="UP001597511"/>
    </source>
</evidence>
<dbReference type="Pfam" id="PF12867">
    <property type="entry name" value="DinB_2"/>
    <property type="match status" value="1"/>
</dbReference>
<evidence type="ECO:0000259" key="1">
    <source>
        <dbReference type="Pfam" id="PF12867"/>
    </source>
</evidence>
<dbReference type="RefSeq" id="WP_386103585.1">
    <property type="nucleotide sequence ID" value="NZ_JBHUOZ010000003.1"/>
</dbReference>
<dbReference type="Gene3D" id="1.20.120.450">
    <property type="entry name" value="dinb family like domain"/>
    <property type="match status" value="1"/>
</dbReference>
<accession>A0ABW6A8D9</accession>
<comment type="caution">
    <text evidence="2">The sequence shown here is derived from an EMBL/GenBank/DDBJ whole genome shotgun (WGS) entry which is preliminary data.</text>
</comment>